<gene>
    <name evidence="2" type="ORF">B0T14DRAFT_570409</name>
</gene>
<accession>A0AA39WFM3</accession>
<name>A0AA39WFM3_9PEZI</name>
<dbReference type="EMBL" id="JAULSU010000006">
    <property type="protein sequence ID" value="KAK0614475.1"/>
    <property type="molecule type" value="Genomic_DNA"/>
</dbReference>
<dbReference type="SUPFAM" id="SSF53335">
    <property type="entry name" value="S-adenosyl-L-methionine-dependent methyltransferases"/>
    <property type="match status" value="1"/>
</dbReference>
<evidence type="ECO:0000313" key="3">
    <source>
        <dbReference type="Proteomes" id="UP001175000"/>
    </source>
</evidence>
<dbReference type="GO" id="GO:0032259">
    <property type="term" value="P:methylation"/>
    <property type="evidence" value="ECO:0007669"/>
    <property type="project" value="UniProtKB-KW"/>
</dbReference>
<dbReference type="Gene3D" id="3.40.50.150">
    <property type="entry name" value="Vaccinia Virus protein VP39"/>
    <property type="match status" value="1"/>
</dbReference>
<proteinExistence type="inferred from homology"/>
<keyword evidence="3" id="KW-1185">Reference proteome</keyword>
<dbReference type="InterPro" id="IPR029063">
    <property type="entry name" value="SAM-dependent_MTases_sf"/>
</dbReference>
<dbReference type="GO" id="GO:0008168">
    <property type="term" value="F:methyltransferase activity"/>
    <property type="evidence" value="ECO:0007669"/>
    <property type="project" value="UniProtKB-KW"/>
</dbReference>
<dbReference type="Proteomes" id="UP001175000">
    <property type="component" value="Unassembled WGS sequence"/>
</dbReference>
<sequence>MTTSTPSFYSLPSHLEGDALRLNQQHQVFRLLLAPTNPQSTLLLTLIPSSPPLRILDLGTGTGIWASEFATEHPTTSVLGIDLFPPSFPSPSNCTYAVLNIEGSDTEWDSIVPPGTFDLVHTRMVLMTLRNPHDVLRKIFRALKVGGRVEFQEKQDPYRTDDPGEEAQNTPVLRNSRLRIEAAKRCGLDRTIAGKLAGWMEGIGFGSVEVEEKRIPIGGWMEEVEELRVAGEKWRECLVWGTMGFCKRVFMEGFGWSEEEVERNVREAVEDLGRGRVYGAMLFVTGRKGDVSVQGLALGV</sequence>
<dbReference type="Pfam" id="PF13489">
    <property type="entry name" value="Methyltransf_23"/>
    <property type="match status" value="1"/>
</dbReference>
<keyword evidence="2" id="KW-0808">Transferase</keyword>
<comment type="similarity">
    <text evidence="1">Belongs to the methyltransferase superfamily. LaeA methyltransferase family.</text>
</comment>
<dbReference type="CDD" id="cd02440">
    <property type="entry name" value="AdoMet_MTases"/>
    <property type="match status" value="1"/>
</dbReference>
<dbReference type="PANTHER" id="PTHR43591:SF24">
    <property type="entry name" value="2-METHOXY-6-POLYPRENYL-1,4-BENZOQUINOL METHYLASE, MITOCHONDRIAL"/>
    <property type="match status" value="1"/>
</dbReference>
<keyword evidence="2" id="KW-0489">Methyltransferase</keyword>
<organism evidence="2 3">
    <name type="scientific">Immersiella caudata</name>
    <dbReference type="NCBI Taxonomy" id="314043"/>
    <lineage>
        <taxon>Eukaryota</taxon>
        <taxon>Fungi</taxon>
        <taxon>Dikarya</taxon>
        <taxon>Ascomycota</taxon>
        <taxon>Pezizomycotina</taxon>
        <taxon>Sordariomycetes</taxon>
        <taxon>Sordariomycetidae</taxon>
        <taxon>Sordariales</taxon>
        <taxon>Lasiosphaeriaceae</taxon>
        <taxon>Immersiella</taxon>
    </lineage>
</organism>
<comment type="caution">
    <text evidence="2">The sequence shown here is derived from an EMBL/GenBank/DDBJ whole genome shotgun (WGS) entry which is preliminary data.</text>
</comment>
<evidence type="ECO:0000313" key="2">
    <source>
        <dbReference type="EMBL" id="KAK0614475.1"/>
    </source>
</evidence>
<dbReference type="AlphaFoldDB" id="A0AA39WFM3"/>
<reference evidence="2" key="1">
    <citation type="submission" date="2023-06" db="EMBL/GenBank/DDBJ databases">
        <title>Genome-scale phylogeny and comparative genomics of the fungal order Sordariales.</title>
        <authorList>
            <consortium name="Lawrence Berkeley National Laboratory"/>
            <person name="Hensen N."/>
            <person name="Bonometti L."/>
            <person name="Westerberg I."/>
            <person name="Brannstrom I.O."/>
            <person name="Guillou S."/>
            <person name="Cros-Aarteil S."/>
            <person name="Calhoun S."/>
            <person name="Haridas S."/>
            <person name="Kuo A."/>
            <person name="Mondo S."/>
            <person name="Pangilinan J."/>
            <person name="Riley R."/>
            <person name="Labutti K."/>
            <person name="Andreopoulos B."/>
            <person name="Lipzen A."/>
            <person name="Chen C."/>
            <person name="Yanf M."/>
            <person name="Daum C."/>
            <person name="Ng V."/>
            <person name="Clum A."/>
            <person name="Steindorff A."/>
            <person name="Ohm R."/>
            <person name="Martin F."/>
            <person name="Silar P."/>
            <person name="Natvig D."/>
            <person name="Lalanne C."/>
            <person name="Gautier V."/>
            <person name="Ament-Velasquez S.L."/>
            <person name="Kruys A."/>
            <person name="Hutchinson M.I."/>
            <person name="Powell A.J."/>
            <person name="Barry K."/>
            <person name="Miller A.N."/>
            <person name="Grigoriev I.V."/>
            <person name="Debuchy R."/>
            <person name="Gladieux P."/>
            <person name="Thoren M.H."/>
            <person name="Johannesson H."/>
        </authorList>
    </citation>
    <scope>NUCLEOTIDE SEQUENCE</scope>
    <source>
        <strain evidence="2">CBS 606.72</strain>
    </source>
</reference>
<evidence type="ECO:0000256" key="1">
    <source>
        <dbReference type="ARBA" id="ARBA00038158"/>
    </source>
</evidence>
<dbReference type="PANTHER" id="PTHR43591">
    <property type="entry name" value="METHYLTRANSFERASE"/>
    <property type="match status" value="1"/>
</dbReference>
<protein>
    <submittedName>
        <fullName evidence="2">S-adenosyl-L-methionine-dependent methyltransferase</fullName>
    </submittedName>
</protein>